<keyword evidence="2" id="KW-0732">Signal</keyword>
<evidence type="ECO:0000256" key="1">
    <source>
        <dbReference type="SAM" id="Phobius"/>
    </source>
</evidence>
<dbReference type="Proteomes" id="UP000192578">
    <property type="component" value="Unassembled WGS sequence"/>
</dbReference>
<feature type="transmembrane region" description="Helical" evidence="1">
    <location>
        <begin position="153"/>
        <end position="177"/>
    </location>
</feature>
<proteinExistence type="predicted"/>
<organism evidence="3 4">
    <name type="scientific">Hypsibius exemplaris</name>
    <name type="common">Freshwater tardigrade</name>
    <dbReference type="NCBI Taxonomy" id="2072580"/>
    <lineage>
        <taxon>Eukaryota</taxon>
        <taxon>Metazoa</taxon>
        <taxon>Ecdysozoa</taxon>
        <taxon>Tardigrada</taxon>
        <taxon>Eutardigrada</taxon>
        <taxon>Parachela</taxon>
        <taxon>Hypsibioidea</taxon>
        <taxon>Hypsibiidae</taxon>
        <taxon>Hypsibius</taxon>
    </lineage>
</organism>
<accession>A0A1W0WM18</accession>
<feature type="chain" id="PRO_5013048673" evidence="2">
    <location>
        <begin position="29"/>
        <end position="203"/>
    </location>
</feature>
<keyword evidence="1" id="KW-0472">Membrane</keyword>
<evidence type="ECO:0000313" key="4">
    <source>
        <dbReference type="Proteomes" id="UP000192578"/>
    </source>
</evidence>
<sequence>MASSMKGKSMVMALALVTLGMFLSGADGGLFEDLQRKTDDFLTGSFVDVSDNAAAFVRRTNQNFNKMTNDFTNVTPEKFVKQAADIMRQTGQDLDKRTRDIMNVNVENVPDDAAAIVGQASQNLVKMTNDFMNVITPEPSRKNDLPVGVVIEIVAGAVVFLALITFMVCFLCAFCCFRGRKRGVKVTQRTISYGPAGPRDNYA</sequence>
<dbReference type="EMBL" id="MTYJ01000076">
    <property type="protein sequence ID" value="OQV16239.1"/>
    <property type="molecule type" value="Genomic_DNA"/>
</dbReference>
<name>A0A1W0WM18_HYPEX</name>
<comment type="caution">
    <text evidence="3">The sequence shown here is derived from an EMBL/GenBank/DDBJ whole genome shotgun (WGS) entry which is preliminary data.</text>
</comment>
<keyword evidence="4" id="KW-1185">Reference proteome</keyword>
<keyword evidence="1" id="KW-0812">Transmembrane</keyword>
<evidence type="ECO:0000256" key="2">
    <source>
        <dbReference type="SAM" id="SignalP"/>
    </source>
</evidence>
<keyword evidence="1" id="KW-1133">Transmembrane helix</keyword>
<evidence type="ECO:0000313" key="3">
    <source>
        <dbReference type="EMBL" id="OQV16239.1"/>
    </source>
</evidence>
<feature type="signal peptide" evidence="2">
    <location>
        <begin position="1"/>
        <end position="28"/>
    </location>
</feature>
<dbReference type="AlphaFoldDB" id="A0A1W0WM18"/>
<gene>
    <name evidence="3" type="ORF">BV898_09549</name>
</gene>
<reference evidence="4" key="1">
    <citation type="submission" date="2017-01" db="EMBL/GenBank/DDBJ databases">
        <title>Comparative genomics of anhydrobiosis in the tardigrade Hypsibius dujardini.</title>
        <authorList>
            <person name="Yoshida Y."/>
            <person name="Koutsovoulos G."/>
            <person name="Laetsch D."/>
            <person name="Stevens L."/>
            <person name="Kumar S."/>
            <person name="Horikawa D."/>
            <person name="Ishino K."/>
            <person name="Komine S."/>
            <person name="Tomita M."/>
            <person name="Blaxter M."/>
            <person name="Arakawa K."/>
        </authorList>
    </citation>
    <scope>NUCLEOTIDE SEQUENCE [LARGE SCALE GENOMIC DNA]</scope>
    <source>
        <strain evidence="4">Z151</strain>
    </source>
</reference>
<protein>
    <submittedName>
        <fullName evidence="3">Uncharacterized protein</fullName>
    </submittedName>
</protein>